<evidence type="ECO:0000313" key="9">
    <source>
        <dbReference type="EMBL" id="KAH3723771.1"/>
    </source>
</evidence>
<dbReference type="Gene3D" id="3.90.190.10">
    <property type="entry name" value="Protein tyrosine phosphatase superfamily"/>
    <property type="match status" value="2"/>
</dbReference>
<dbReference type="GO" id="GO:0004725">
    <property type="term" value="F:protein tyrosine phosphatase activity"/>
    <property type="evidence" value="ECO:0007669"/>
    <property type="project" value="UniProtKB-EC"/>
</dbReference>
<keyword evidence="4" id="KW-0904">Protein phosphatase</keyword>
<accession>A0A9D4CGC5</accession>
<keyword evidence="6" id="KW-1133">Transmembrane helix</keyword>
<evidence type="ECO:0000256" key="1">
    <source>
        <dbReference type="ARBA" id="ARBA00009580"/>
    </source>
</evidence>
<keyword evidence="10" id="KW-1185">Reference proteome</keyword>
<dbReference type="InterPro" id="IPR000242">
    <property type="entry name" value="PTP_cat"/>
</dbReference>
<comment type="caution">
    <text evidence="9">The sequence shown here is derived from an EMBL/GenBank/DDBJ whole genome shotgun (WGS) entry which is preliminary data.</text>
</comment>
<dbReference type="PROSITE" id="PS50056">
    <property type="entry name" value="TYR_PHOSPHATASE_2"/>
    <property type="match status" value="1"/>
</dbReference>
<dbReference type="PROSITE" id="PS00383">
    <property type="entry name" value="TYR_PHOSPHATASE_1"/>
    <property type="match status" value="1"/>
</dbReference>
<keyword evidence="3" id="KW-0378">Hydrolase</keyword>
<dbReference type="InterPro" id="IPR029021">
    <property type="entry name" value="Prot-tyrosine_phosphatase-like"/>
</dbReference>
<dbReference type="Gene3D" id="2.170.300.10">
    <property type="entry name" value="Tie2 ligand-binding domain superfamily"/>
    <property type="match status" value="2"/>
</dbReference>
<dbReference type="PANTHER" id="PTHR19134:SF562">
    <property type="entry name" value="PROTEIN-TYROSINE-PHOSPHATASE"/>
    <property type="match status" value="1"/>
</dbReference>
<keyword evidence="6" id="KW-0812">Transmembrane</keyword>
<dbReference type="SMART" id="SM00404">
    <property type="entry name" value="PTPc_motif"/>
    <property type="match status" value="1"/>
</dbReference>
<dbReference type="SMART" id="SM00194">
    <property type="entry name" value="PTPc"/>
    <property type="match status" value="1"/>
</dbReference>
<evidence type="ECO:0000256" key="4">
    <source>
        <dbReference type="ARBA" id="ARBA00022912"/>
    </source>
</evidence>
<dbReference type="InterPro" id="IPR003595">
    <property type="entry name" value="Tyr_Pase_cat"/>
</dbReference>
<organism evidence="9 10">
    <name type="scientific">Dreissena polymorpha</name>
    <name type="common">Zebra mussel</name>
    <name type="synonym">Mytilus polymorpha</name>
    <dbReference type="NCBI Taxonomy" id="45954"/>
    <lineage>
        <taxon>Eukaryota</taxon>
        <taxon>Metazoa</taxon>
        <taxon>Spiralia</taxon>
        <taxon>Lophotrochozoa</taxon>
        <taxon>Mollusca</taxon>
        <taxon>Bivalvia</taxon>
        <taxon>Autobranchia</taxon>
        <taxon>Heteroconchia</taxon>
        <taxon>Euheterodonta</taxon>
        <taxon>Imparidentia</taxon>
        <taxon>Neoheterodontei</taxon>
        <taxon>Myida</taxon>
        <taxon>Dreissenoidea</taxon>
        <taxon>Dreissenidae</taxon>
        <taxon>Dreissena</taxon>
    </lineage>
</organism>
<reference evidence="9" key="1">
    <citation type="journal article" date="2019" name="bioRxiv">
        <title>The Genome of the Zebra Mussel, Dreissena polymorpha: A Resource for Invasive Species Research.</title>
        <authorList>
            <person name="McCartney M.A."/>
            <person name="Auch B."/>
            <person name="Kono T."/>
            <person name="Mallez S."/>
            <person name="Zhang Y."/>
            <person name="Obille A."/>
            <person name="Becker A."/>
            <person name="Abrahante J.E."/>
            <person name="Garbe J."/>
            <person name="Badalamenti J.P."/>
            <person name="Herman A."/>
            <person name="Mangelson H."/>
            <person name="Liachko I."/>
            <person name="Sullivan S."/>
            <person name="Sone E.D."/>
            <person name="Koren S."/>
            <person name="Silverstein K.A.T."/>
            <person name="Beckman K.B."/>
            <person name="Gohl D.M."/>
        </authorList>
    </citation>
    <scope>NUCLEOTIDE SEQUENCE</scope>
    <source>
        <strain evidence="9">Duluth1</strain>
        <tissue evidence="9">Whole animal</tissue>
    </source>
</reference>
<dbReference type="InterPro" id="IPR000387">
    <property type="entry name" value="Tyr_Pase_dom"/>
</dbReference>
<evidence type="ECO:0000259" key="7">
    <source>
        <dbReference type="PROSITE" id="PS50055"/>
    </source>
</evidence>
<dbReference type="InterPro" id="IPR000742">
    <property type="entry name" value="EGF"/>
</dbReference>
<dbReference type="Proteomes" id="UP000828390">
    <property type="component" value="Unassembled WGS sequence"/>
</dbReference>
<reference evidence="9" key="2">
    <citation type="submission" date="2020-11" db="EMBL/GenBank/DDBJ databases">
        <authorList>
            <person name="McCartney M.A."/>
            <person name="Auch B."/>
            <person name="Kono T."/>
            <person name="Mallez S."/>
            <person name="Becker A."/>
            <person name="Gohl D.M."/>
            <person name="Silverstein K.A.T."/>
            <person name="Koren S."/>
            <person name="Bechman K.B."/>
            <person name="Herman A."/>
            <person name="Abrahante J.E."/>
            <person name="Garbe J."/>
        </authorList>
    </citation>
    <scope>NUCLEOTIDE SEQUENCE</scope>
    <source>
        <strain evidence="9">Duluth1</strain>
        <tissue evidence="9">Whole animal</tissue>
    </source>
</reference>
<dbReference type="SUPFAM" id="SSF57184">
    <property type="entry name" value="Growth factor receptor domain"/>
    <property type="match status" value="1"/>
</dbReference>
<name>A0A9D4CGC5_DREPO</name>
<evidence type="ECO:0000256" key="5">
    <source>
        <dbReference type="ARBA" id="ARBA00051722"/>
    </source>
</evidence>
<feature type="domain" description="Tyrosine-protein phosphatase" evidence="7">
    <location>
        <begin position="448"/>
        <end position="701"/>
    </location>
</feature>
<keyword evidence="6" id="KW-0472">Membrane</keyword>
<evidence type="ECO:0000259" key="8">
    <source>
        <dbReference type="PROSITE" id="PS50056"/>
    </source>
</evidence>
<evidence type="ECO:0000256" key="2">
    <source>
        <dbReference type="ARBA" id="ARBA00013064"/>
    </source>
</evidence>
<feature type="transmembrane region" description="Helical" evidence="6">
    <location>
        <begin position="323"/>
        <end position="347"/>
    </location>
</feature>
<dbReference type="InterPro" id="IPR050348">
    <property type="entry name" value="Protein-Tyr_Phosphatase"/>
</dbReference>
<dbReference type="InterPro" id="IPR016130">
    <property type="entry name" value="Tyr_Pase_AS"/>
</dbReference>
<evidence type="ECO:0000313" key="10">
    <source>
        <dbReference type="Proteomes" id="UP000828390"/>
    </source>
</evidence>
<dbReference type="FunFam" id="3.90.190.10:FF:000102">
    <property type="entry name" value="Receptor-type tyrosine-protein phosphatase"/>
    <property type="match status" value="1"/>
</dbReference>
<dbReference type="CDD" id="cd00047">
    <property type="entry name" value="PTPc"/>
    <property type="match status" value="1"/>
</dbReference>
<protein>
    <recommendedName>
        <fullName evidence="2">protein-tyrosine-phosphatase</fullName>
        <ecNumber evidence="2">3.1.3.48</ecNumber>
    </recommendedName>
</protein>
<evidence type="ECO:0000256" key="6">
    <source>
        <dbReference type="SAM" id="Phobius"/>
    </source>
</evidence>
<dbReference type="SMART" id="SM00181">
    <property type="entry name" value="EGF"/>
    <property type="match status" value="4"/>
</dbReference>
<dbReference type="SUPFAM" id="SSF52799">
    <property type="entry name" value="(Phosphotyrosine protein) phosphatases II"/>
    <property type="match status" value="2"/>
</dbReference>
<dbReference type="PANTHER" id="PTHR19134">
    <property type="entry name" value="RECEPTOR-TYPE TYROSINE-PROTEIN PHOSPHATASE"/>
    <property type="match status" value="1"/>
</dbReference>
<dbReference type="EC" id="3.1.3.48" evidence="2"/>
<dbReference type="PRINTS" id="PR00700">
    <property type="entry name" value="PRTYPHPHTASE"/>
</dbReference>
<dbReference type="Pfam" id="PF00102">
    <property type="entry name" value="Y_phosphatase"/>
    <property type="match status" value="1"/>
</dbReference>
<evidence type="ECO:0000256" key="3">
    <source>
        <dbReference type="ARBA" id="ARBA00022801"/>
    </source>
</evidence>
<dbReference type="InterPro" id="IPR009030">
    <property type="entry name" value="Growth_fac_rcpt_cys_sf"/>
</dbReference>
<gene>
    <name evidence="9" type="ORF">DPMN_049565</name>
</gene>
<comment type="similarity">
    <text evidence="1">Belongs to the protein-tyrosine phosphatase family.</text>
</comment>
<sequence length="973" mass="109140">MTELAPPRELDAVRVSGGTGQNIDTYMTICEIMIYRQADCLPGKYSVNCSKECHCLTGPCESVTGKCMPALCKDGWKGPACNETCKTGFYGQSCSMDCNCDTCHHATGSCVGSLQCHDGYNMEDGFCTPCDPGHFGENCSSACHCYNGSSCHHISGHCPDGQCEPGWTQSNCSVACETGKFGTNCSFNCHCLNGETCDPISGRCPNDQCAPGWTLRNCSDACKTGFYGQSCAMDCHCDTCNHVTGSCEGSLQCHDGYTMEHGFCTPCKPGFYGQRCSRECHCDTCHHVNGSCVMSLQCHAGYRMENGFCTTHEKIGESTTINVVGVVCGCIAVVVTIIGVTLLTVYYKRRQLHSAKGHTKLSTPDQKETRFNKGFDHSDRANDDKSVFVQEKAEVASKNVSLLLSGKEKIVPCDDNDYYSFKTVGSGIQIYELWDYIHEKCQSGSTFFEEEFKKFKSGLIHKHDIASSEENTGKTRYKQMYAYDHNRVPLTKEIDGDSEYINASYIHGFEKAKKFIASQGPTEKNLDDFWCMIWQQRVDKIVMLTNLIEMGTMKCLQYWPDELNCVCKYGRIDVKYVDVEEMFDYNIRTFTIEKGHDARIVTQLHFKSWPDKGVPDTAWCLVDFWRAVNTQEEHPSPILVHCSAGVGRTGTFIALDNLISQAHMETCVRPFQIVEALREQRVSMVQTKEQYAYLHEALAEALLVGTHHVLTRQFESVHLFMIGKDSISTANRLEQQLELLKRSVESDEGHLHLVTRPEAEYGNIGPQVTEIDVYRPQQQRKSEPTDEININTFNALTGIIVLRKPNEQQLPMFWSRLEKLGSTTLIDLASGDIEMKHLLMNRKDGTHATKGPSAIKLEHQNGFVEITYSMTHETFRDKIIKHFVLTSTDRKPLLEMICAVHTWQSEMADDSPILILDSGGFRKCGVVAVLLNEIYRILELNGRINIVQSVRTMVHKNSLLIRNKACLHNTLAI</sequence>
<feature type="domain" description="Tyrosine specific protein phosphatases" evidence="8">
    <location>
        <begin position="622"/>
        <end position="692"/>
    </location>
</feature>
<dbReference type="PROSITE" id="PS50055">
    <property type="entry name" value="TYR_PHOSPHATASE_PTP"/>
    <property type="match status" value="1"/>
</dbReference>
<proteinExistence type="inferred from homology"/>
<dbReference type="AlphaFoldDB" id="A0A9D4CGC5"/>
<dbReference type="EMBL" id="JAIWYP010000012">
    <property type="protein sequence ID" value="KAH3723771.1"/>
    <property type="molecule type" value="Genomic_DNA"/>
</dbReference>
<comment type="catalytic activity">
    <reaction evidence="5">
        <text>O-phospho-L-tyrosyl-[protein] + H2O = L-tyrosyl-[protein] + phosphate</text>
        <dbReference type="Rhea" id="RHEA:10684"/>
        <dbReference type="Rhea" id="RHEA-COMP:10136"/>
        <dbReference type="Rhea" id="RHEA-COMP:20101"/>
        <dbReference type="ChEBI" id="CHEBI:15377"/>
        <dbReference type="ChEBI" id="CHEBI:43474"/>
        <dbReference type="ChEBI" id="CHEBI:46858"/>
        <dbReference type="ChEBI" id="CHEBI:61978"/>
        <dbReference type="EC" id="3.1.3.48"/>
    </reaction>
</comment>